<organism evidence="1 2">
    <name type="scientific">Paramuricea clavata</name>
    <name type="common">Red gorgonian</name>
    <name type="synonym">Violescent sea-whip</name>
    <dbReference type="NCBI Taxonomy" id="317549"/>
    <lineage>
        <taxon>Eukaryota</taxon>
        <taxon>Metazoa</taxon>
        <taxon>Cnidaria</taxon>
        <taxon>Anthozoa</taxon>
        <taxon>Octocorallia</taxon>
        <taxon>Malacalcyonacea</taxon>
        <taxon>Plexauridae</taxon>
        <taxon>Paramuricea</taxon>
    </lineage>
</organism>
<evidence type="ECO:0000313" key="1">
    <source>
        <dbReference type="EMBL" id="CAB4017340.1"/>
    </source>
</evidence>
<dbReference type="OrthoDB" id="5983470at2759"/>
<reference evidence="1" key="1">
    <citation type="submission" date="2020-04" db="EMBL/GenBank/DDBJ databases">
        <authorList>
            <person name="Alioto T."/>
            <person name="Alioto T."/>
            <person name="Gomez Garrido J."/>
        </authorList>
    </citation>
    <scope>NUCLEOTIDE SEQUENCE</scope>
    <source>
        <strain evidence="1">A484AB</strain>
    </source>
</reference>
<protein>
    <submittedName>
        <fullName evidence="1">Uncharacterized transposon-derived</fullName>
    </submittedName>
</protein>
<gene>
    <name evidence="1" type="ORF">PACLA_8A074576</name>
</gene>
<dbReference type="AlphaFoldDB" id="A0A7D9ESL5"/>
<dbReference type="EMBL" id="CACRXK020009507">
    <property type="protein sequence ID" value="CAB4017340.1"/>
    <property type="molecule type" value="Genomic_DNA"/>
</dbReference>
<sequence length="119" mass="13596">MRKDFCMCSKSEFHLCSVPPTQVEIKRGFWEDVDHVTRISSSDTIEFLRAANSGVYTDVDLSPWDMESEAFPNRIVIGLVDADAFNGTYTKNPFNLKNYDITTMGLAVNGERTYLENHY</sequence>
<keyword evidence="2" id="KW-1185">Reference proteome</keyword>
<evidence type="ECO:0000313" key="2">
    <source>
        <dbReference type="Proteomes" id="UP001152795"/>
    </source>
</evidence>
<comment type="caution">
    <text evidence="1">The sequence shown here is derived from an EMBL/GenBank/DDBJ whole genome shotgun (WGS) entry which is preliminary data.</text>
</comment>
<proteinExistence type="predicted"/>
<accession>A0A7D9ESL5</accession>
<feature type="non-terminal residue" evidence="1">
    <location>
        <position position="119"/>
    </location>
</feature>
<name>A0A7D9ESL5_PARCT</name>
<dbReference type="Proteomes" id="UP001152795">
    <property type="component" value="Unassembled WGS sequence"/>
</dbReference>